<evidence type="ECO:0000256" key="1">
    <source>
        <dbReference type="SAM" id="MobiDB-lite"/>
    </source>
</evidence>
<dbReference type="RGD" id="727918">
    <property type="gene designation" value="Pde4c"/>
</dbReference>
<dbReference type="Proteomes" id="UP000002494">
    <property type="component" value="Chromosome 16"/>
</dbReference>
<dbReference type="AGR" id="RGD:41373121"/>
<organism evidence="4">
    <name type="scientific">Rattus norvegicus</name>
    <name type="common">Rat</name>
    <dbReference type="NCBI Taxonomy" id="10116"/>
    <lineage>
        <taxon>Eukaryota</taxon>
        <taxon>Metazoa</taxon>
        <taxon>Chordata</taxon>
        <taxon>Craniata</taxon>
        <taxon>Vertebrata</taxon>
        <taxon>Euteleostomi</taxon>
        <taxon>Mammalia</taxon>
        <taxon>Eutheria</taxon>
        <taxon>Euarchontoglires</taxon>
        <taxon>Glires</taxon>
        <taxon>Rodentia</taxon>
        <taxon>Myomorpha</taxon>
        <taxon>Muroidea</taxon>
        <taxon>Muridae</taxon>
        <taxon>Murinae</taxon>
        <taxon>Rattus</taxon>
    </lineage>
</organism>
<dbReference type="RGD" id="41373121">
    <property type="gene designation" value="Cist1"/>
</dbReference>
<accession>F7FIG6</accession>
<dbReference type="HOGENOM" id="CLU_1377713_0_0_1"/>
<feature type="region of interest" description="Disordered" evidence="1">
    <location>
        <begin position="45"/>
        <end position="157"/>
    </location>
</feature>
<dbReference type="VEuPathDB" id="HostDB:ENSRNOG00000043249"/>
<keyword evidence="3" id="KW-0732">Signal</keyword>
<keyword evidence="6" id="KW-1185">Reference proteome</keyword>
<dbReference type="GeneTree" id="ENSGT01030000234883"/>
<reference evidence="4" key="1">
    <citation type="journal article" date="2004" name="Genome Res.">
        <title>The status, quality, and expansion of the NIH full-length cDNA project: the Mammalian Gene Collection (MGC).</title>
        <authorList>
            <consortium name="The MGC Project Team"/>
            <person name="Gerhard D.S."/>
            <person name="Wagner L."/>
            <person name="Feingold E.A."/>
            <person name="Shenmen C.M."/>
            <person name="Grouse L.H."/>
            <person name="Schuler G."/>
            <person name="Klein S.L."/>
            <person name="Old S."/>
            <person name="Rasooly R."/>
            <person name="Good P."/>
            <person name="Guyer M."/>
            <person name="Peck A.M."/>
            <person name="Derge J.G."/>
            <person name="Lipman D."/>
            <person name="Collins F.S."/>
            <person name="Jang W."/>
            <person name="Sherry S."/>
            <person name="Feolo M."/>
            <person name="Misquitta L."/>
            <person name="Lee E."/>
            <person name="Rotmistrovsky K."/>
            <person name="Greenhut S.F."/>
            <person name="Schaefer C.F."/>
            <person name="Buetow K."/>
            <person name="Bonner T.I."/>
            <person name="Haussler D."/>
            <person name="Kent J."/>
            <person name="Kiekhaus M."/>
            <person name="Furey T."/>
            <person name="Brent M."/>
            <person name="Prange C."/>
            <person name="Schreiber K."/>
            <person name="Shapiro N."/>
            <person name="Bhat N.K."/>
            <person name="Hopkins R.F."/>
            <person name="Hsie F."/>
            <person name="Driscoll T."/>
            <person name="Soares M.B."/>
            <person name="Casavant T.L."/>
            <person name="Scheetz T.E."/>
            <person name="Brown-stein M.J."/>
            <person name="Usdin T.B."/>
            <person name="Toshiyuki S."/>
            <person name="Carninci P."/>
            <person name="Piao Y."/>
            <person name="Dudekula D.B."/>
            <person name="Ko M.S."/>
            <person name="Kawakami K."/>
            <person name="Suzuki Y."/>
            <person name="Sugano S."/>
            <person name="Gruber C.E."/>
            <person name="Smith M.R."/>
            <person name="Simmons B."/>
            <person name="Moore T."/>
            <person name="Waterman R."/>
            <person name="Johnson S.L."/>
            <person name="Ruan Y."/>
            <person name="Wei C.L."/>
            <person name="Mathavan S."/>
            <person name="Gunaratne P.H."/>
            <person name="Wu J."/>
            <person name="Garcia A.M."/>
            <person name="Hulyk S.W."/>
            <person name="Fuh E."/>
            <person name="Yuan Y."/>
            <person name="Sneed A."/>
            <person name="Kowis C."/>
            <person name="Hodgson A."/>
            <person name="Muzny D.M."/>
            <person name="McPherson J."/>
            <person name="Gibbs R.A."/>
            <person name="Fahey J."/>
            <person name="Helton E."/>
            <person name="Ketteman M."/>
            <person name="Madan A."/>
            <person name="Rodrigues S."/>
            <person name="Sanchez A."/>
            <person name="Whiting M."/>
            <person name="Madari A."/>
            <person name="Young A.C."/>
            <person name="Wetherby K.D."/>
            <person name="Granite S.J."/>
            <person name="Kwong P.N."/>
            <person name="Brinkley C.P."/>
            <person name="Pearson R.L."/>
            <person name="Bouffard G.G."/>
            <person name="Blakesly R.W."/>
            <person name="Green E.D."/>
            <person name="Dickson M.C."/>
            <person name="Rodriguez A.C."/>
            <person name="Grimwood J."/>
            <person name="Schmutz J."/>
            <person name="Myers R.M."/>
            <person name="Butterfield Y.S."/>
            <person name="Griffith M."/>
            <person name="Griffith O.L."/>
            <person name="Krzywinski M.I."/>
            <person name="Liao N."/>
            <person name="Morin R."/>
            <person name="Morrin R."/>
            <person name="Palmquist D."/>
            <person name="Petrescu A.S."/>
            <person name="Skalska U."/>
            <person name="Smailus D.E."/>
            <person name="Stott J.M."/>
            <person name="Schnerch A."/>
            <person name="Schein J.E."/>
            <person name="Jones S.J."/>
            <person name="Holt R.A."/>
            <person name="Baross A."/>
            <person name="Marra M.A."/>
            <person name="Clifton S."/>
            <person name="Makowski K.A."/>
            <person name="Bosak S."/>
            <person name="Malek J."/>
        </authorList>
    </citation>
    <scope>NUCLEOTIDE SEQUENCE [LARGE SCALE MRNA]</scope>
    <source>
        <tissue evidence="4">Prostate</tissue>
    </source>
</reference>
<gene>
    <name evidence="5 7" type="primary">Cist1</name>
    <name evidence="7" type="synonym">LOC120093089</name>
    <name evidence="4 8" type="synonym">Pde4c</name>
</gene>
<evidence type="ECO:0000313" key="7">
    <source>
        <dbReference type="RGD" id="41373121"/>
    </source>
</evidence>
<proteinExistence type="evidence at transcript level"/>
<evidence type="ECO:0000313" key="5">
    <source>
        <dbReference type="Ensembl" id="ENSRNOP00000061615.3"/>
    </source>
</evidence>
<dbReference type="PaxDb" id="10116-ENSRNOP00000061615"/>
<evidence type="ECO:0000256" key="2">
    <source>
        <dbReference type="SAM" id="Phobius"/>
    </source>
</evidence>
<keyword evidence="2" id="KW-0472">Membrane</keyword>
<dbReference type="EMBL" id="BC158860">
    <property type="protein sequence ID" value="AAI58861.1"/>
    <property type="molecule type" value="mRNA"/>
</dbReference>
<keyword evidence="2" id="KW-1133">Transmembrane helix</keyword>
<dbReference type="eggNOG" id="ENOG502SCMS">
    <property type="taxonomic scope" value="Eukaryota"/>
</dbReference>
<feature type="signal peptide" evidence="3">
    <location>
        <begin position="1"/>
        <end position="22"/>
    </location>
</feature>
<dbReference type="Bgee" id="ENSRNOG00000043249">
    <property type="expression patterns" value="Expressed in jejunum and 13 other cell types or tissues"/>
</dbReference>
<evidence type="ECO:0000313" key="4">
    <source>
        <dbReference type="EMBL" id="AAI58861.1"/>
    </source>
</evidence>
<feature type="compositionally biased region" description="Low complexity" evidence="1">
    <location>
        <begin position="80"/>
        <end position="133"/>
    </location>
</feature>
<evidence type="ECO:0000313" key="6">
    <source>
        <dbReference type="Proteomes" id="UP000002494"/>
    </source>
</evidence>
<feature type="compositionally biased region" description="Low complexity" evidence="1">
    <location>
        <begin position="57"/>
        <end position="72"/>
    </location>
</feature>
<reference evidence="5 6" key="2">
    <citation type="journal article" date="2004" name="Nature">
        <title>Genome sequence of the Brown Norway rat yields insights into mammalian evolution.</title>
        <authorList>
            <consortium name="Rat Genome Sequencing Project Consortium"/>
            <person name="Gibbs R.A."/>
            <person name="Weinstock G.M."/>
            <person name="Metzker M.L."/>
            <person name="Muzny D.M."/>
            <person name="Sodergren E.J."/>
            <person name="Scherer S."/>
            <person name="Scott G."/>
            <person name="Steffen D."/>
            <person name="Worley K.C."/>
            <person name="Burch P.E."/>
            <person name="Okwuonu G."/>
            <person name="Hines S."/>
            <person name="Lewis L."/>
            <person name="Deramo C."/>
            <person name="Delgado O."/>
            <person name="Dugan-Rocha S."/>
            <person name="Miner G."/>
            <person name="Morgan M."/>
            <person name="Hawes A."/>
            <person name="Gill R."/>
            <person name="Holt R.A."/>
            <person name="Adams M.D."/>
            <person name="Amanatides P.G."/>
            <person name="Baden-Tillson H."/>
            <person name="Barnstead M."/>
            <person name="Chin S."/>
            <person name="Evans C.A."/>
            <person name="Ferriera S."/>
            <person name="Fosler C."/>
            <person name="Glodek A."/>
            <person name="Gu Z."/>
            <person name="Jennings D."/>
            <person name="Kraft C.L."/>
            <person name="Nguyen T."/>
            <person name="Pfannkoch C.M."/>
            <person name="Sitter C."/>
            <person name="Sutton G.G."/>
            <person name="Venter J.C."/>
            <person name="Woodage T."/>
            <person name="Smith D."/>
            <person name="Lee H.-M."/>
            <person name="Gustafson E."/>
            <person name="Cahill P."/>
            <person name="Kana A."/>
            <person name="Doucette-Stamm L."/>
            <person name="Weinstock K."/>
            <person name="Fechtel K."/>
            <person name="Weiss R.B."/>
            <person name="Dunn D.M."/>
            <person name="Green E.D."/>
            <person name="Blakesley R.W."/>
            <person name="Bouffard G.G."/>
            <person name="De Jong P.J."/>
            <person name="Osoegawa K."/>
            <person name="Zhu B."/>
            <person name="Marra M."/>
            <person name="Schein J."/>
            <person name="Bosdet I."/>
            <person name="Fjell C."/>
            <person name="Jones S."/>
            <person name="Krzywinski M."/>
            <person name="Mathewson C."/>
            <person name="Siddiqui A."/>
            <person name="Wye N."/>
            <person name="McPherson J."/>
            <person name="Zhao S."/>
            <person name="Fraser C.M."/>
            <person name="Shetty J."/>
            <person name="Shatsman S."/>
            <person name="Geer K."/>
            <person name="Chen Y."/>
            <person name="Abramzon S."/>
            <person name="Nierman W.C."/>
            <person name="Havlak P.H."/>
            <person name="Chen R."/>
            <person name="Durbin K.J."/>
            <person name="Egan A."/>
            <person name="Ren Y."/>
            <person name="Song X.-Z."/>
            <person name="Li B."/>
            <person name="Liu Y."/>
            <person name="Qin X."/>
            <person name="Cawley S."/>
            <person name="Cooney A.J."/>
            <person name="D'Souza L.M."/>
            <person name="Martin K."/>
            <person name="Wu J.Q."/>
            <person name="Gonzalez-Garay M.L."/>
            <person name="Jackson A.R."/>
            <person name="Kalafus K.J."/>
            <person name="McLeod M.P."/>
            <person name="Milosavljevic A."/>
            <person name="Virk D."/>
            <person name="Volkov A."/>
            <person name="Wheeler D.A."/>
            <person name="Zhang Z."/>
            <person name="Bailey J.A."/>
            <person name="Eichler E.E."/>
            <person name="Tuzun E."/>
            <person name="Birney E."/>
            <person name="Mongin E."/>
            <person name="Ureta-Vidal A."/>
            <person name="Woodwark C."/>
            <person name="Zdobnov E."/>
            <person name="Bork P."/>
            <person name="Suyama M."/>
            <person name="Torrents D."/>
            <person name="Alexandersson M."/>
            <person name="Trask B.J."/>
            <person name="Young J.M."/>
            <person name="Huang H."/>
            <person name="Wang H."/>
            <person name="Xing H."/>
            <person name="Daniels S."/>
            <person name="Gietzen D."/>
            <person name="Schmidt J."/>
            <person name="Stevens K."/>
            <person name="Vitt U."/>
            <person name="Wingrove J."/>
            <person name="Camara F."/>
            <person name="Mar Alba M."/>
            <person name="Abril J.F."/>
            <person name="Guigo R."/>
            <person name="Smit A."/>
            <person name="Dubchak I."/>
            <person name="Rubin E.M."/>
            <person name="Couronne O."/>
            <person name="Poliakov A."/>
            <person name="Huebner N."/>
            <person name="Ganten D."/>
            <person name="Goesele C."/>
            <person name="Hummel O."/>
            <person name="Kreitler T."/>
            <person name="Lee Y.-A."/>
            <person name="Monti J."/>
            <person name="Schulz H."/>
            <person name="Zimdahl H."/>
            <person name="Himmelbauer H."/>
            <person name="Lehrach H."/>
            <person name="Jacob H.J."/>
            <person name="Bromberg S."/>
            <person name="Gullings-Handley J."/>
            <person name="Jensen-Seaman M.I."/>
            <person name="Kwitek A.E."/>
            <person name="Lazar J."/>
            <person name="Pasko D."/>
            <person name="Tonellato P.J."/>
            <person name="Twigger S."/>
            <person name="Ponting C.P."/>
            <person name="Duarte J.M."/>
            <person name="Rice S."/>
            <person name="Goodstadt L."/>
            <person name="Beatson S.A."/>
            <person name="Emes R.D."/>
            <person name="Winter E.E."/>
            <person name="Webber C."/>
            <person name="Brandt P."/>
            <person name="Nyakatura G."/>
            <person name="Adetobi M."/>
            <person name="Chiaromonte F."/>
            <person name="Elnitski L."/>
            <person name="Eswara P."/>
            <person name="Hardison R.C."/>
            <person name="Hou M."/>
            <person name="Kolbe D."/>
            <person name="Makova K."/>
            <person name="Miller W."/>
            <person name="Nekrutenko A."/>
            <person name="Riemer C."/>
            <person name="Schwartz S."/>
            <person name="Taylor J."/>
            <person name="Yang S."/>
            <person name="Zhang Y."/>
            <person name="Lindpaintner K."/>
            <person name="Andrews T.D."/>
            <person name="Caccamo M."/>
            <person name="Clamp M."/>
            <person name="Clarke L."/>
            <person name="Curwen V."/>
            <person name="Durbin R.M."/>
            <person name="Eyras E."/>
            <person name="Searle S.M."/>
            <person name="Cooper G.M."/>
            <person name="Batzoglou S."/>
            <person name="Brudno M."/>
            <person name="Sidow A."/>
            <person name="Stone E.A."/>
            <person name="Payseur B.A."/>
            <person name="Bourque G."/>
            <person name="Lopez-Otin C."/>
            <person name="Puente X.S."/>
            <person name="Chakrabarti K."/>
            <person name="Chatterji S."/>
            <person name="Dewey C."/>
            <person name="Pachter L."/>
            <person name="Bray N."/>
            <person name="Yap V.B."/>
            <person name="Caspi A."/>
            <person name="Tesler G."/>
            <person name="Pevzner P.A."/>
            <person name="Haussler D."/>
            <person name="Roskin K.M."/>
            <person name="Baertsch R."/>
            <person name="Clawson H."/>
            <person name="Furey T.S."/>
            <person name="Hinrichs A.S."/>
            <person name="Karolchik D."/>
            <person name="Kent W.J."/>
            <person name="Rosenbloom K.R."/>
            <person name="Trumbower H."/>
            <person name="Weirauch M."/>
            <person name="Cooper D.N."/>
            <person name="Stenson P.D."/>
            <person name="Ma B."/>
            <person name="Brent M."/>
            <person name="Arumugam M."/>
            <person name="Shteynberg D."/>
            <person name="Copley R.R."/>
            <person name="Taylor M.S."/>
            <person name="Riethman H."/>
            <person name="Mudunuri U."/>
            <person name="Peterson J."/>
            <person name="Guyer M."/>
            <person name="Felsenfeld A."/>
            <person name="Old S."/>
            <person name="Mockrin S."/>
            <person name="Collins F.S."/>
        </authorList>
    </citation>
    <scope>NUCLEOTIDE SEQUENCE [LARGE SCALE GENOMIC DNA]</scope>
    <source>
        <strain evidence="5 6">Brown Norway</strain>
    </source>
</reference>
<name>B0BNK5_RAT</name>
<accession>B0BNK5</accession>
<dbReference type="UCSC" id="RGD:2321151">
    <property type="organism name" value="rat"/>
</dbReference>
<evidence type="ECO:0000313" key="8">
    <source>
        <dbReference type="RGD" id="727918"/>
    </source>
</evidence>
<dbReference type="AlphaFoldDB" id="B0BNK5"/>
<protein>
    <submittedName>
        <fullName evidence="5">Colon, intestine and stomach enriched 1</fullName>
    </submittedName>
    <submittedName>
        <fullName evidence="4">Pde4c protein</fullName>
    </submittedName>
</protein>
<feature type="chain" id="PRO_5015086937" evidence="3">
    <location>
        <begin position="23"/>
        <end position="220"/>
    </location>
</feature>
<dbReference type="Ensembl" id="ENSRNOT00000066168.3">
    <property type="protein sequence ID" value="ENSRNOP00000061615.3"/>
    <property type="gene ID" value="ENSRNOG00000043249.3"/>
</dbReference>
<sequence length="220" mass="22968">MAGSRLLPLTLSLLLLARIGDSSVVLTCTGVAFTLLWESVITNTSPTTESIQTTSNPTSQSTETTPASTSPSLHPTILETTSSPHSSSNPTSLETISSPHSSSYPTSGSASPEPETASFPSSVFPSSEPTTTPQFTNLAPQGSPTSSSPGQDAGSLWIPTSHRNPGVVIAVCLLVSVLLIGSVFIAVRHFNRDVPAFRNLDTVSMGSVSQRLPFADRLQS</sequence>
<feature type="compositionally biased region" description="Polar residues" evidence="1">
    <location>
        <begin position="45"/>
        <end position="56"/>
    </location>
</feature>
<keyword evidence="2" id="KW-0812">Transmembrane</keyword>
<feature type="compositionally biased region" description="Low complexity" evidence="1">
    <location>
        <begin position="140"/>
        <end position="151"/>
    </location>
</feature>
<reference evidence="5" key="3">
    <citation type="submission" date="2025-05" db="UniProtKB">
        <authorList>
            <consortium name="Ensembl"/>
        </authorList>
    </citation>
    <scope>IDENTIFICATION</scope>
    <source>
        <strain evidence="5">Brown Norway</strain>
    </source>
</reference>
<feature type="transmembrane region" description="Helical" evidence="2">
    <location>
        <begin position="167"/>
        <end position="187"/>
    </location>
</feature>
<dbReference type="STRING" id="10116.ENSRNOP00000061615"/>
<evidence type="ECO:0000256" key="3">
    <source>
        <dbReference type="SAM" id="SignalP"/>
    </source>
</evidence>